<evidence type="ECO:0000313" key="5">
    <source>
        <dbReference type="Proteomes" id="UP001184230"/>
    </source>
</evidence>
<comment type="caution">
    <text evidence="4">The sequence shown here is derived from an EMBL/GenBank/DDBJ whole genome shotgun (WGS) entry which is preliminary data.</text>
</comment>
<dbReference type="Proteomes" id="UP001184230">
    <property type="component" value="Unassembled WGS sequence"/>
</dbReference>
<name>A0ABU1NJV9_9BURK</name>
<feature type="domain" description="CN hydrolase" evidence="3">
    <location>
        <begin position="14"/>
        <end position="245"/>
    </location>
</feature>
<reference evidence="4 5" key="1">
    <citation type="submission" date="2023-07" db="EMBL/GenBank/DDBJ databases">
        <title>Sorghum-associated microbial communities from plants grown in Nebraska, USA.</title>
        <authorList>
            <person name="Schachtman D."/>
        </authorList>
    </citation>
    <scope>NUCLEOTIDE SEQUENCE [LARGE SCALE GENOMIC DNA]</scope>
    <source>
        <strain evidence="4 5">DS1781</strain>
    </source>
</reference>
<dbReference type="InterPro" id="IPR001110">
    <property type="entry name" value="UPF0012_CS"/>
</dbReference>
<proteinExistence type="inferred from homology"/>
<dbReference type="PANTHER" id="PTHR43674:SF2">
    <property type="entry name" value="BETA-UREIDOPROPIONASE"/>
    <property type="match status" value="1"/>
</dbReference>
<keyword evidence="2" id="KW-0378">Hydrolase</keyword>
<dbReference type="EMBL" id="JAVDRF010000010">
    <property type="protein sequence ID" value="MDR6538275.1"/>
    <property type="molecule type" value="Genomic_DNA"/>
</dbReference>
<dbReference type="InterPro" id="IPR036526">
    <property type="entry name" value="C-N_Hydrolase_sf"/>
</dbReference>
<accession>A0ABU1NJV9</accession>
<dbReference type="Gene3D" id="3.60.110.10">
    <property type="entry name" value="Carbon-nitrogen hydrolase"/>
    <property type="match status" value="1"/>
</dbReference>
<gene>
    <name evidence="4" type="ORF">J2739_004064</name>
</gene>
<evidence type="ECO:0000259" key="3">
    <source>
        <dbReference type="PROSITE" id="PS50263"/>
    </source>
</evidence>
<dbReference type="PROSITE" id="PS01227">
    <property type="entry name" value="UPF0012"/>
    <property type="match status" value="1"/>
</dbReference>
<comment type="similarity">
    <text evidence="1">Belongs to the carbon-nitrogen hydrolase superfamily. NIT1/NIT2 family.</text>
</comment>
<evidence type="ECO:0000256" key="1">
    <source>
        <dbReference type="ARBA" id="ARBA00010613"/>
    </source>
</evidence>
<keyword evidence="5" id="KW-1185">Reference proteome</keyword>
<protein>
    <submittedName>
        <fullName evidence="4">Amidohydrolase</fullName>
    </submittedName>
</protein>
<evidence type="ECO:0000313" key="4">
    <source>
        <dbReference type="EMBL" id="MDR6538275.1"/>
    </source>
</evidence>
<dbReference type="SUPFAM" id="SSF56317">
    <property type="entry name" value="Carbon-nitrogen hydrolase"/>
    <property type="match status" value="1"/>
</dbReference>
<dbReference type="RefSeq" id="WP_309904921.1">
    <property type="nucleotide sequence ID" value="NZ_JAVDRF010000010.1"/>
</dbReference>
<dbReference type="PANTHER" id="PTHR43674">
    <property type="entry name" value="NITRILASE C965.09-RELATED"/>
    <property type="match status" value="1"/>
</dbReference>
<sequence>MNAGMPPAGAATTFGVAGVQMNVSAFESNVERMGNYLRHIRTRFPWVRMVLFSELAALGPRHDRAEPLPGPTEARLASLARETGLWLIPGSLFERVEGPAGPVVYNTTPVIDPQGEVIARFRKLFPFRPYERDVAGGTEFCVFDVPGAGRFGVSICYDMWFPETTRTLAAMGAEVILHPTMTDTIDRDVELAIARASAVTNQLYFFDVNGVGDGGVGRSIVCDPSGYVLHQAEGGAEIMAIDVDFARLRRERERGLRSNLGQPLKSFRDRDCDFDVYRREGNAYPYLQSLGPLVKPD</sequence>
<dbReference type="PROSITE" id="PS50263">
    <property type="entry name" value="CN_HYDROLASE"/>
    <property type="match status" value="1"/>
</dbReference>
<dbReference type="InterPro" id="IPR050345">
    <property type="entry name" value="Aliph_Amidase/BUP"/>
</dbReference>
<dbReference type="CDD" id="cd07197">
    <property type="entry name" value="nitrilase"/>
    <property type="match status" value="1"/>
</dbReference>
<evidence type="ECO:0000256" key="2">
    <source>
        <dbReference type="ARBA" id="ARBA00022801"/>
    </source>
</evidence>
<organism evidence="4 5">
    <name type="scientific">Variovorax soli</name>
    <dbReference type="NCBI Taxonomy" id="376815"/>
    <lineage>
        <taxon>Bacteria</taxon>
        <taxon>Pseudomonadati</taxon>
        <taxon>Pseudomonadota</taxon>
        <taxon>Betaproteobacteria</taxon>
        <taxon>Burkholderiales</taxon>
        <taxon>Comamonadaceae</taxon>
        <taxon>Variovorax</taxon>
    </lineage>
</organism>
<dbReference type="Pfam" id="PF00795">
    <property type="entry name" value="CN_hydrolase"/>
    <property type="match status" value="1"/>
</dbReference>
<dbReference type="InterPro" id="IPR003010">
    <property type="entry name" value="C-N_Hydrolase"/>
</dbReference>